<comment type="similarity">
    <text evidence="2 9">Belongs to the SPC25 family.</text>
</comment>
<keyword evidence="7 9" id="KW-0131">Cell cycle</keyword>
<feature type="domain" description="Chromosome segregation protein Spc25 C-terminal" evidence="11">
    <location>
        <begin position="119"/>
        <end position="187"/>
    </location>
</feature>
<evidence type="ECO:0000256" key="9">
    <source>
        <dbReference type="RuleBase" id="RU367150"/>
    </source>
</evidence>
<sequence length="328" mass="36115">MVNRICMVLDFGDFQLPDLSCQYRPLPPLENNEADPQFSSPSLFYLSSSRFRRSSAWMGSSGSLSVLGSFLDFRIPLAFHFHNSLATLEEKANQGIQHKEDIQEAIVWYNKVLGLRIEGGHGVKFIFNNINMKDPKKEYSFTILLAHDTYTLLTCDPHMDGTKELIQEMNQTNGLFKFVRTMREKFRASASLGSQAQLFQLDSSTVSVSGPASSVSFDGNESVGKKSRSQGQTEEFSRSPKKGNQGRAGRPPQSASPICSSVKVSEEVSRSPKKVSSGKAGRPPISASPVRRSPRFKVPEASEAHSSSLEKVNPDRAGRSPGSALPIH</sequence>
<evidence type="ECO:0000256" key="8">
    <source>
        <dbReference type="ARBA" id="ARBA00023328"/>
    </source>
</evidence>
<comment type="subcellular location">
    <subcellularLocation>
        <location evidence="1">Chromosome</location>
        <location evidence="1">Centromere</location>
    </subcellularLocation>
    <subcellularLocation>
        <location evidence="9">Nucleus</location>
    </subcellularLocation>
    <subcellularLocation>
        <location evidence="9">Chromosome</location>
        <location evidence="9">Centromere</location>
        <location evidence="9">Kinetochore</location>
    </subcellularLocation>
</comment>
<keyword evidence="8 9" id="KW-0137">Centromere</keyword>
<evidence type="ECO:0000259" key="11">
    <source>
        <dbReference type="Pfam" id="PF08234"/>
    </source>
</evidence>
<dbReference type="Proteomes" id="UP000631114">
    <property type="component" value="Unassembled WGS sequence"/>
</dbReference>
<dbReference type="InterPro" id="IPR045143">
    <property type="entry name" value="Spc25"/>
</dbReference>
<evidence type="ECO:0000256" key="7">
    <source>
        <dbReference type="ARBA" id="ARBA00023306"/>
    </source>
</evidence>
<feature type="region of interest" description="Disordered" evidence="10">
    <location>
        <begin position="210"/>
        <end position="328"/>
    </location>
</feature>
<comment type="caution">
    <text evidence="12">The sequence shown here is derived from an EMBL/GenBank/DDBJ whole genome shotgun (WGS) entry which is preliminary data.</text>
</comment>
<evidence type="ECO:0000256" key="5">
    <source>
        <dbReference type="ARBA" id="ARBA00022776"/>
    </source>
</evidence>
<dbReference type="OrthoDB" id="6353017at2759"/>
<keyword evidence="6" id="KW-0175">Coiled coil</keyword>
<keyword evidence="3 9" id="KW-0158">Chromosome</keyword>
<evidence type="ECO:0000256" key="2">
    <source>
        <dbReference type="ARBA" id="ARBA00006379"/>
    </source>
</evidence>
<dbReference type="CDD" id="cd23784">
    <property type="entry name" value="RWD_Spc25"/>
    <property type="match status" value="1"/>
</dbReference>
<reference evidence="12 13" key="1">
    <citation type="submission" date="2020-10" db="EMBL/GenBank/DDBJ databases">
        <title>The Coptis chinensis genome and diversification of protoberbering-type alkaloids.</title>
        <authorList>
            <person name="Wang B."/>
            <person name="Shu S."/>
            <person name="Song C."/>
            <person name="Liu Y."/>
        </authorList>
    </citation>
    <scope>NUCLEOTIDE SEQUENCE [LARGE SCALE GENOMIC DNA]</scope>
    <source>
        <strain evidence="12">HL-2020</strain>
        <tissue evidence="12">Leaf</tissue>
    </source>
</reference>
<accession>A0A835IW22</accession>
<keyword evidence="5 9" id="KW-0498">Mitosis</keyword>
<dbReference type="InterPro" id="IPR013255">
    <property type="entry name" value="Spc25_C"/>
</dbReference>
<keyword evidence="9" id="KW-0995">Kinetochore</keyword>
<dbReference type="Gene3D" id="3.30.457.50">
    <property type="entry name" value="Chromosome segregation protein Spc25"/>
    <property type="match status" value="1"/>
</dbReference>
<dbReference type="GO" id="GO:0031262">
    <property type="term" value="C:Ndc80 complex"/>
    <property type="evidence" value="ECO:0007669"/>
    <property type="project" value="InterPro"/>
</dbReference>
<organism evidence="12 13">
    <name type="scientific">Coptis chinensis</name>
    <dbReference type="NCBI Taxonomy" id="261450"/>
    <lineage>
        <taxon>Eukaryota</taxon>
        <taxon>Viridiplantae</taxon>
        <taxon>Streptophyta</taxon>
        <taxon>Embryophyta</taxon>
        <taxon>Tracheophyta</taxon>
        <taxon>Spermatophyta</taxon>
        <taxon>Magnoliopsida</taxon>
        <taxon>Ranunculales</taxon>
        <taxon>Ranunculaceae</taxon>
        <taxon>Coptidoideae</taxon>
        <taxon>Coptis</taxon>
    </lineage>
</organism>
<dbReference type="GO" id="GO:0007059">
    <property type="term" value="P:chromosome segregation"/>
    <property type="evidence" value="ECO:0007669"/>
    <property type="project" value="InterPro"/>
</dbReference>
<evidence type="ECO:0000313" key="12">
    <source>
        <dbReference type="EMBL" id="KAF9625156.1"/>
    </source>
</evidence>
<name>A0A835IW22_9MAGN</name>
<comment type="subunit">
    <text evidence="9">Component of the NDC80 complex.</text>
</comment>
<dbReference type="PANTHER" id="PTHR14281">
    <property type="entry name" value="KINETOCHORE PROTEIN SPC25-RELATED"/>
    <property type="match status" value="1"/>
</dbReference>
<evidence type="ECO:0000256" key="6">
    <source>
        <dbReference type="ARBA" id="ARBA00023054"/>
    </source>
</evidence>
<dbReference type="AlphaFoldDB" id="A0A835IW22"/>
<dbReference type="GO" id="GO:0005634">
    <property type="term" value="C:nucleus"/>
    <property type="evidence" value="ECO:0007669"/>
    <property type="project" value="UniProtKB-SubCell"/>
</dbReference>
<dbReference type="Pfam" id="PF08234">
    <property type="entry name" value="Spindle_Spc25"/>
    <property type="match status" value="1"/>
</dbReference>
<keyword evidence="4 9" id="KW-0132">Cell division</keyword>
<keyword evidence="9" id="KW-0539">Nucleus</keyword>
<evidence type="ECO:0000313" key="13">
    <source>
        <dbReference type="Proteomes" id="UP000631114"/>
    </source>
</evidence>
<evidence type="ECO:0000256" key="1">
    <source>
        <dbReference type="ARBA" id="ARBA00004584"/>
    </source>
</evidence>
<dbReference type="PANTHER" id="PTHR14281:SF0">
    <property type="entry name" value="KINETOCHORE PROTEIN SPC25"/>
    <property type="match status" value="1"/>
</dbReference>
<evidence type="ECO:0000256" key="3">
    <source>
        <dbReference type="ARBA" id="ARBA00022454"/>
    </source>
</evidence>
<proteinExistence type="inferred from homology"/>
<comment type="function">
    <text evidence="9">Acts as a component of the essential kinetochore-associated NDC80 complex, which is required for chromosome segregation and spindle checkpoint activity.</text>
</comment>
<gene>
    <name evidence="12" type="ORF">IFM89_019862</name>
</gene>
<evidence type="ECO:0000256" key="10">
    <source>
        <dbReference type="SAM" id="MobiDB-lite"/>
    </source>
</evidence>
<dbReference type="FunFam" id="3.30.457.50:FF:000001">
    <property type="entry name" value="Probable kinetochore protein spc25"/>
    <property type="match status" value="1"/>
</dbReference>
<protein>
    <recommendedName>
        <fullName evidence="9">Kinetochore protein SPC25</fullName>
    </recommendedName>
</protein>
<dbReference type="GO" id="GO:0051301">
    <property type="term" value="P:cell division"/>
    <property type="evidence" value="ECO:0007669"/>
    <property type="project" value="UniProtKB-UniRule"/>
</dbReference>
<evidence type="ECO:0000256" key="4">
    <source>
        <dbReference type="ARBA" id="ARBA00022618"/>
    </source>
</evidence>
<dbReference type="EMBL" id="JADFTS010000001">
    <property type="protein sequence ID" value="KAF9625156.1"/>
    <property type="molecule type" value="Genomic_DNA"/>
</dbReference>
<keyword evidence="13" id="KW-1185">Reference proteome</keyword>